<feature type="transmembrane region" description="Helical" evidence="1">
    <location>
        <begin position="447"/>
        <end position="467"/>
    </location>
</feature>
<feature type="transmembrane region" description="Helical" evidence="1">
    <location>
        <begin position="121"/>
        <end position="138"/>
    </location>
</feature>
<organism evidence="2 3">
    <name type="scientific">Nocardioides aquiterrae</name>
    <dbReference type="NCBI Taxonomy" id="203799"/>
    <lineage>
        <taxon>Bacteria</taxon>
        <taxon>Bacillati</taxon>
        <taxon>Actinomycetota</taxon>
        <taxon>Actinomycetes</taxon>
        <taxon>Propionibacteriales</taxon>
        <taxon>Nocardioidaceae</taxon>
        <taxon>Nocardioides</taxon>
    </lineage>
</organism>
<keyword evidence="1" id="KW-0812">Transmembrane</keyword>
<evidence type="ECO:0000313" key="2">
    <source>
        <dbReference type="EMBL" id="GAA1129928.1"/>
    </source>
</evidence>
<evidence type="ECO:0000313" key="3">
    <source>
        <dbReference type="Proteomes" id="UP001499979"/>
    </source>
</evidence>
<feature type="transmembrane region" description="Helical" evidence="1">
    <location>
        <begin position="12"/>
        <end position="30"/>
    </location>
</feature>
<comment type="caution">
    <text evidence="2">The sequence shown here is derived from an EMBL/GenBank/DDBJ whole genome shotgun (WGS) entry which is preliminary data.</text>
</comment>
<keyword evidence="3" id="KW-1185">Reference proteome</keyword>
<proteinExistence type="predicted"/>
<evidence type="ECO:0000256" key="1">
    <source>
        <dbReference type="SAM" id="Phobius"/>
    </source>
</evidence>
<keyword evidence="1" id="KW-0472">Membrane</keyword>
<feature type="transmembrane region" description="Helical" evidence="1">
    <location>
        <begin position="83"/>
        <end position="101"/>
    </location>
</feature>
<accession>A0ABP4EXM1</accession>
<name>A0ABP4EXM1_9ACTN</name>
<feature type="transmembrane region" description="Helical" evidence="1">
    <location>
        <begin position="174"/>
        <end position="192"/>
    </location>
</feature>
<reference evidence="3" key="1">
    <citation type="journal article" date="2019" name="Int. J. Syst. Evol. Microbiol.">
        <title>The Global Catalogue of Microorganisms (GCM) 10K type strain sequencing project: providing services to taxonomists for standard genome sequencing and annotation.</title>
        <authorList>
            <consortium name="The Broad Institute Genomics Platform"/>
            <consortium name="The Broad Institute Genome Sequencing Center for Infectious Disease"/>
            <person name="Wu L."/>
            <person name="Ma J."/>
        </authorList>
    </citation>
    <scope>NUCLEOTIDE SEQUENCE [LARGE SCALE GENOMIC DNA]</scope>
    <source>
        <strain evidence="3">JCM 11813</strain>
    </source>
</reference>
<protein>
    <recommendedName>
        <fullName evidence="4">YfhO family protein</fullName>
    </recommendedName>
</protein>
<dbReference type="EMBL" id="BAAAJE010000002">
    <property type="protein sequence ID" value="GAA1129928.1"/>
    <property type="molecule type" value="Genomic_DNA"/>
</dbReference>
<feature type="transmembrane region" description="Helical" evidence="1">
    <location>
        <begin position="50"/>
        <end position="71"/>
    </location>
</feature>
<feature type="transmembrane region" description="Helical" evidence="1">
    <location>
        <begin position="302"/>
        <end position="319"/>
    </location>
</feature>
<feature type="transmembrane region" description="Helical" evidence="1">
    <location>
        <begin position="277"/>
        <end position="295"/>
    </location>
</feature>
<gene>
    <name evidence="2" type="ORF">GCM10009606_07260</name>
</gene>
<dbReference type="Proteomes" id="UP001499979">
    <property type="component" value="Unassembled WGS sequence"/>
</dbReference>
<sequence>MSLDSRTAVPVKLGWIVAPAGLLAVFATCWDEAWHTDVGRDTAWAAPHLLLYGSVGLVGIGVAVWGLRVLVALRSIRSTLTEVPLLAASLGALGALIASPIDATWHEAYGRDSVLFSPPHMLVVLASTALVLGVLAGLPTQARALRATAGVLLFANAVAVVFEYEADVPQFTEILYLPLLLLTGLAAAWVVARAVPLRFPVTTVVIGYAALRLVIAAGLTALGRSTPDLPIAVLGFAAFDLPFRHTAQRVTAAATATSTLALGASASGAASPVTADVAVAAVPLIAVGVLTLLALERRSRTAVLPLLFLAGTAISVLPVDRASAHDPGQGEPVASSRMTAETDAAGRVTVTVNLREHCNDLDPHSVTGRRAGQTITAPLDPAGQCTFRGALTLPEDGRWFVYSEFTHDGKAVEGWLPVEVGEPSRVQATRGLYLPAGEGAGTNATQIILGGLIYALGIGLVTVGLRATSSGRRLPARQARDATLGFRT</sequence>
<keyword evidence="1" id="KW-1133">Transmembrane helix</keyword>
<feature type="transmembrane region" description="Helical" evidence="1">
    <location>
        <begin position="199"/>
        <end position="222"/>
    </location>
</feature>
<evidence type="ECO:0008006" key="4">
    <source>
        <dbReference type="Google" id="ProtNLM"/>
    </source>
</evidence>
<feature type="transmembrane region" description="Helical" evidence="1">
    <location>
        <begin position="145"/>
        <end position="162"/>
    </location>
</feature>